<evidence type="ECO:0000256" key="9">
    <source>
        <dbReference type="ARBA" id="ARBA00023125"/>
    </source>
</evidence>
<dbReference type="InterPro" id="IPR058560">
    <property type="entry name" value="DNA_primase_C"/>
</dbReference>
<dbReference type="GO" id="GO:0051539">
    <property type="term" value="F:4 iron, 4 sulfur cluster binding"/>
    <property type="evidence" value="ECO:0007669"/>
    <property type="project" value="UniProtKB-KW"/>
</dbReference>
<keyword evidence="7" id="KW-0408">Iron</keyword>
<keyword evidence="3" id="KW-0004">4Fe-4S</keyword>
<keyword evidence="8" id="KW-0411">Iron-sulfur</keyword>
<dbReference type="VEuPathDB" id="CryptoDB:Cvel_787"/>
<dbReference type="Pfam" id="PF26466">
    <property type="entry name" value="DNA_primase_lrg_N"/>
    <property type="match status" value="1"/>
</dbReference>
<dbReference type="PANTHER" id="PTHR10537">
    <property type="entry name" value="DNA PRIMASE LARGE SUBUNIT"/>
    <property type="match status" value="1"/>
</dbReference>
<evidence type="ECO:0000256" key="8">
    <source>
        <dbReference type="ARBA" id="ARBA00023014"/>
    </source>
</evidence>
<evidence type="ECO:0000256" key="5">
    <source>
        <dbReference type="ARBA" id="ARBA00022705"/>
    </source>
</evidence>
<dbReference type="EMBL" id="CDMZ01001658">
    <property type="protein sequence ID" value="CEM35803.1"/>
    <property type="molecule type" value="Genomic_DNA"/>
</dbReference>
<sequence length="545" mass="60589">MLNVNRGGEGGKQNFGSLGGAATEQGVRRQFGAGKGYSHLVLGTYTRPPLLFSGKDFLRIRELEELATARLAVLHTIYGRSMGDQTLQSILNNPKSESALREILRKHRLEYGTASGDGDDPMDGIDRGAILNEEMIEERDGLSHFILRLAYCKSQEAREWLVTQETRLFHYRLDKANPETQRDMLTELVGSDHETIANPEQYFRSKRREDLANYYLGETELLRVPFEEALSLVGRRRVALMGGYAFVTTSDVPSLLANKFRKNLHDSLEEMASSAATVEILQNERIRSFMHGIGTAYSGVTGGKGAAGFAVGDAERVTPERIEQLKECFPPCMRQLYSHLKSEHHLKHWGRLQLRLFLKGAGMKLDEQMDMWAKLMAPKVDAEKFRKEHSYNIRHAYGREGKRADYSPWSCFKILGGQSPPNPGPGEVHGCPFKTYDVGPLKRLLEVEYGVDPVGASEILGLKSGKHFQLACLKYFQVKHPEAGGDEVGNHPNVFYAASMKYHSDRTNKSKQGSSGTPADGSGGEGAGEASAENSQTQPESQSQM</sequence>
<comment type="cofactor">
    <cofactor evidence="1">
        <name>[4Fe-4S] cluster</name>
        <dbReference type="ChEBI" id="CHEBI:49883"/>
    </cofactor>
</comment>
<keyword evidence="5" id="KW-0235">DNA replication</keyword>
<accession>A0A0G4GXJ2</accession>
<dbReference type="PhylomeDB" id="A0A0G4GXJ2"/>
<reference evidence="12" key="1">
    <citation type="submission" date="2014-11" db="EMBL/GenBank/DDBJ databases">
        <authorList>
            <person name="Otto D Thomas"/>
            <person name="Naeem Raeece"/>
        </authorList>
    </citation>
    <scope>NUCLEOTIDE SEQUENCE</scope>
</reference>
<name>A0A0G4GXJ2_9ALVE</name>
<dbReference type="GO" id="GO:0046872">
    <property type="term" value="F:metal ion binding"/>
    <property type="evidence" value="ECO:0007669"/>
    <property type="project" value="UniProtKB-KW"/>
</dbReference>
<evidence type="ECO:0000256" key="7">
    <source>
        <dbReference type="ARBA" id="ARBA00023004"/>
    </source>
</evidence>
<dbReference type="SUPFAM" id="SSF140914">
    <property type="entry name" value="PriB N-terminal domain-like"/>
    <property type="match status" value="1"/>
</dbReference>
<evidence type="ECO:0000259" key="11">
    <source>
        <dbReference type="Pfam" id="PF04104"/>
    </source>
</evidence>
<dbReference type="GO" id="GO:0003677">
    <property type="term" value="F:DNA binding"/>
    <property type="evidence" value="ECO:0007669"/>
    <property type="project" value="UniProtKB-KW"/>
</dbReference>
<dbReference type="CDD" id="cd07322">
    <property type="entry name" value="PriL_PriS_Eukaryotic"/>
    <property type="match status" value="1"/>
</dbReference>
<dbReference type="Pfam" id="PF04104">
    <property type="entry name" value="DNA_primase_lrg"/>
    <property type="match status" value="1"/>
</dbReference>
<dbReference type="GO" id="GO:0006269">
    <property type="term" value="P:DNA replication, synthesis of primer"/>
    <property type="evidence" value="ECO:0007669"/>
    <property type="project" value="UniProtKB-KW"/>
</dbReference>
<dbReference type="Gene3D" id="1.20.930.80">
    <property type="match status" value="1"/>
</dbReference>
<comment type="similarity">
    <text evidence="2">Belongs to the eukaryotic-type primase large subunit family.</text>
</comment>
<dbReference type="InterPro" id="IPR016558">
    <property type="entry name" value="DNA_primase_lsu_euk"/>
</dbReference>
<feature type="compositionally biased region" description="Polar residues" evidence="10">
    <location>
        <begin position="536"/>
        <end position="545"/>
    </location>
</feature>
<evidence type="ECO:0000256" key="4">
    <source>
        <dbReference type="ARBA" id="ARBA00022515"/>
    </source>
</evidence>
<dbReference type="AlphaFoldDB" id="A0A0G4GXJ2"/>
<dbReference type="InterPro" id="IPR007238">
    <property type="entry name" value="DNA_primase_lsu_euk/arc"/>
</dbReference>
<feature type="domain" description="DNA primase large subunit C-terminal" evidence="11">
    <location>
        <begin position="326"/>
        <end position="496"/>
    </location>
</feature>
<feature type="region of interest" description="Disordered" evidence="10">
    <location>
        <begin position="503"/>
        <end position="545"/>
    </location>
</feature>
<evidence type="ECO:0000256" key="2">
    <source>
        <dbReference type="ARBA" id="ARBA00010564"/>
    </source>
</evidence>
<evidence type="ECO:0000256" key="1">
    <source>
        <dbReference type="ARBA" id="ARBA00001966"/>
    </source>
</evidence>
<dbReference type="PANTHER" id="PTHR10537:SF3">
    <property type="entry name" value="DNA PRIMASE LARGE SUBUNIT"/>
    <property type="match status" value="1"/>
</dbReference>
<evidence type="ECO:0000256" key="6">
    <source>
        <dbReference type="ARBA" id="ARBA00022723"/>
    </source>
</evidence>
<keyword evidence="6" id="KW-0479">Metal-binding</keyword>
<dbReference type="GO" id="GO:0006270">
    <property type="term" value="P:DNA replication initiation"/>
    <property type="evidence" value="ECO:0007669"/>
    <property type="project" value="TreeGrafter"/>
</dbReference>
<keyword evidence="4" id="KW-0639">Primosome</keyword>
<evidence type="ECO:0000256" key="3">
    <source>
        <dbReference type="ARBA" id="ARBA00022485"/>
    </source>
</evidence>
<evidence type="ECO:0000313" key="12">
    <source>
        <dbReference type="EMBL" id="CEM35803.1"/>
    </source>
</evidence>
<evidence type="ECO:0000256" key="10">
    <source>
        <dbReference type="SAM" id="MobiDB-lite"/>
    </source>
</evidence>
<protein>
    <recommendedName>
        <fullName evidence="11">DNA primase large subunit C-terminal domain-containing protein</fullName>
    </recommendedName>
</protein>
<dbReference type="GO" id="GO:0005658">
    <property type="term" value="C:alpha DNA polymerase:primase complex"/>
    <property type="evidence" value="ECO:0007669"/>
    <property type="project" value="UniProtKB-ARBA"/>
</dbReference>
<organism evidence="12">
    <name type="scientific">Chromera velia CCMP2878</name>
    <dbReference type="NCBI Taxonomy" id="1169474"/>
    <lineage>
        <taxon>Eukaryota</taxon>
        <taxon>Sar</taxon>
        <taxon>Alveolata</taxon>
        <taxon>Colpodellida</taxon>
        <taxon>Chromeraceae</taxon>
        <taxon>Chromera</taxon>
    </lineage>
</organism>
<keyword evidence="9" id="KW-0238">DNA-binding</keyword>
<proteinExistence type="inferred from homology"/>
<gene>
    <name evidence="12" type="ORF">Cvel_787</name>
</gene>